<name>A0A9X4RE24_9ACTN</name>
<dbReference type="InterPro" id="IPR006311">
    <property type="entry name" value="TAT_signal"/>
</dbReference>
<organism evidence="2 3">
    <name type="scientific">Speluncibacter jeojiensis</name>
    <dbReference type="NCBI Taxonomy" id="2710754"/>
    <lineage>
        <taxon>Bacteria</taxon>
        <taxon>Bacillati</taxon>
        <taxon>Actinomycetota</taxon>
        <taxon>Actinomycetes</taxon>
        <taxon>Mycobacteriales</taxon>
        <taxon>Speluncibacteraceae</taxon>
        <taxon>Speluncibacter</taxon>
    </lineage>
</organism>
<gene>
    <name evidence="2" type="ORF">NVS88_12775</name>
</gene>
<dbReference type="AlphaFoldDB" id="A0A9X4RE24"/>
<sequence length="152" mass="15132">MTARRFARKFLTIAAPVAAAVTVGALFAAPASADPPHPFGGPAYTIGCPNQGSIASVTAVTGQSGAPIGPGQILFESHPALPPIPAAGQMTVAWVNTNTGQSGIVNLMGTYPNLSALVTTGPGNVVATAFGSINFGSSPICQDNPTIGTFVV</sequence>
<evidence type="ECO:0000256" key="1">
    <source>
        <dbReference type="SAM" id="SignalP"/>
    </source>
</evidence>
<feature type="chain" id="PRO_5040972363" evidence="1">
    <location>
        <begin position="34"/>
        <end position="152"/>
    </location>
</feature>
<accession>A0A9X4RE24</accession>
<evidence type="ECO:0000313" key="2">
    <source>
        <dbReference type="EMBL" id="MDG3015425.1"/>
    </source>
</evidence>
<protein>
    <submittedName>
        <fullName evidence="2">Uncharacterized protein</fullName>
    </submittedName>
</protein>
<dbReference type="RefSeq" id="WP_277835744.1">
    <property type="nucleotide sequence ID" value="NZ_JAAIVF010000009.1"/>
</dbReference>
<feature type="signal peptide" evidence="1">
    <location>
        <begin position="1"/>
        <end position="33"/>
    </location>
</feature>
<dbReference type="EMBL" id="JANRHA010000007">
    <property type="protein sequence ID" value="MDG3015425.1"/>
    <property type="molecule type" value="Genomic_DNA"/>
</dbReference>
<proteinExistence type="predicted"/>
<keyword evidence="1" id="KW-0732">Signal</keyword>
<reference evidence="2" key="1">
    <citation type="submission" date="2022-08" db="EMBL/GenBank/DDBJ databases">
        <title>Genome analysis of Corynebacteriales strain.</title>
        <authorList>
            <person name="Lee S.D."/>
        </authorList>
    </citation>
    <scope>NUCLEOTIDE SEQUENCE</scope>
    <source>
        <strain evidence="2">D3-21</strain>
    </source>
</reference>
<evidence type="ECO:0000313" key="3">
    <source>
        <dbReference type="Proteomes" id="UP001152755"/>
    </source>
</evidence>
<dbReference type="PROSITE" id="PS51318">
    <property type="entry name" value="TAT"/>
    <property type="match status" value="1"/>
</dbReference>
<dbReference type="Proteomes" id="UP001152755">
    <property type="component" value="Unassembled WGS sequence"/>
</dbReference>
<comment type="caution">
    <text evidence="2">The sequence shown here is derived from an EMBL/GenBank/DDBJ whole genome shotgun (WGS) entry which is preliminary data.</text>
</comment>
<keyword evidence="3" id="KW-1185">Reference proteome</keyword>